<comment type="caution">
    <text evidence="2">The sequence shown here is derived from an EMBL/GenBank/DDBJ whole genome shotgun (WGS) entry which is preliminary data.</text>
</comment>
<name>A0AAD6UVN8_9AGAR</name>
<organism evidence="2 3">
    <name type="scientific">Mycena pura</name>
    <dbReference type="NCBI Taxonomy" id="153505"/>
    <lineage>
        <taxon>Eukaryota</taxon>
        <taxon>Fungi</taxon>
        <taxon>Dikarya</taxon>
        <taxon>Basidiomycota</taxon>
        <taxon>Agaricomycotina</taxon>
        <taxon>Agaricomycetes</taxon>
        <taxon>Agaricomycetidae</taxon>
        <taxon>Agaricales</taxon>
        <taxon>Marasmiineae</taxon>
        <taxon>Mycenaceae</taxon>
        <taxon>Mycena</taxon>
    </lineage>
</organism>
<evidence type="ECO:0000256" key="1">
    <source>
        <dbReference type="SAM" id="MobiDB-lite"/>
    </source>
</evidence>
<feature type="non-terminal residue" evidence="2">
    <location>
        <position position="152"/>
    </location>
</feature>
<evidence type="ECO:0000313" key="3">
    <source>
        <dbReference type="Proteomes" id="UP001219525"/>
    </source>
</evidence>
<accession>A0AAD6UVN8</accession>
<gene>
    <name evidence="2" type="ORF">GGX14DRAFT_479094</name>
</gene>
<feature type="region of interest" description="Disordered" evidence="1">
    <location>
        <begin position="96"/>
        <end position="137"/>
    </location>
</feature>
<dbReference type="AlphaFoldDB" id="A0AAD6UVN8"/>
<dbReference type="EMBL" id="JARJCW010000112">
    <property type="protein sequence ID" value="KAJ7193087.1"/>
    <property type="molecule type" value="Genomic_DNA"/>
</dbReference>
<evidence type="ECO:0000313" key="2">
    <source>
        <dbReference type="EMBL" id="KAJ7193087.1"/>
    </source>
</evidence>
<keyword evidence="3" id="KW-1185">Reference proteome</keyword>
<feature type="compositionally biased region" description="Low complexity" evidence="1">
    <location>
        <begin position="97"/>
        <end position="107"/>
    </location>
</feature>
<reference evidence="2" key="1">
    <citation type="submission" date="2023-03" db="EMBL/GenBank/DDBJ databases">
        <title>Massive genome expansion in bonnet fungi (Mycena s.s.) driven by repeated elements and novel gene families across ecological guilds.</title>
        <authorList>
            <consortium name="Lawrence Berkeley National Laboratory"/>
            <person name="Harder C.B."/>
            <person name="Miyauchi S."/>
            <person name="Viragh M."/>
            <person name="Kuo A."/>
            <person name="Thoen E."/>
            <person name="Andreopoulos B."/>
            <person name="Lu D."/>
            <person name="Skrede I."/>
            <person name="Drula E."/>
            <person name="Henrissat B."/>
            <person name="Morin E."/>
            <person name="Kohler A."/>
            <person name="Barry K."/>
            <person name="LaButti K."/>
            <person name="Morin E."/>
            <person name="Salamov A."/>
            <person name="Lipzen A."/>
            <person name="Mereny Z."/>
            <person name="Hegedus B."/>
            <person name="Baldrian P."/>
            <person name="Stursova M."/>
            <person name="Weitz H."/>
            <person name="Taylor A."/>
            <person name="Grigoriev I.V."/>
            <person name="Nagy L.G."/>
            <person name="Martin F."/>
            <person name="Kauserud H."/>
        </authorList>
    </citation>
    <scope>NUCLEOTIDE SEQUENCE</scope>
    <source>
        <strain evidence="2">9144</strain>
    </source>
</reference>
<sequence>MHLWRGGRPRLRVCVLRCRAEPAPASSVLRLSAARNSKLRSLDFFCAADAAMSDGDWDSARCRSSFVLGNEKSILRLRPRPRLACSGGAGVLLSRTAASSKKQSQSSWDSGRPSYPSWRTGQLHPPPSDSGARHTCADTARSSCDAAGAGRV</sequence>
<proteinExistence type="predicted"/>
<dbReference type="Proteomes" id="UP001219525">
    <property type="component" value="Unassembled WGS sequence"/>
</dbReference>
<protein>
    <submittedName>
        <fullName evidence="2">Uncharacterized protein</fullName>
    </submittedName>
</protein>